<keyword evidence="3" id="KW-0249">Electron transport</keyword>
<keyword evidence="4" id="KW-0186">Copper</keyword>
<feature type="region of interest" description="Disordered" evidence="6">
    <location>
        <begin position="119"/>
        <end position="154"/>
    </location>
</feature>
<evidence type="ECO:0000256" key="6">
    <source>
        <dbReference type="SAM" id="MobiDB-lite"/>
    </source>
</evidence>
<dbReference type="GO" id="GO:0005886">
    <property type="term" value="C:plasma membrane"/>
    <property type="evidence" value="ECO:0007669"/>
    <property type="project" value="TreeGrafter"/>
</dbReference>
<keyword evidence="2" id="KW-0479">Metal-binding</keyword>
<organism evidence="9 10">
    <name type="scientific">Erythroxylum novogranatense</name>
    <dbReference type="NCBI Taxonomy" id="1862640"/>
    <lineage>
        <taxon>Eukaryota</taxon>
        <taxon>Viridiplantae</taxon>
        <taxon>Streptophyta</taxon>
        <taxon>Embryophyta</taxon>
        <taxon>Tracheophyta</taxon>
        <taxon>Spermatophyta</taxon>
        <taxon>Magnoliopsida</taxon>
        <taxon>eudicotyledons</taxon>
        <taxon>Gunneridae</taxon>
        <taxon>Pentapetalae</taxon>
        <taxon>rosids</taxon>
        <taxon>fabids</taxon>
        <taxon>Malpighiales</taxon>
        <taxon>Erythroxylaceae</taxon>
        <taxon>Erythroxylum</taxon>
    </lineage>
</organism>
<dbReference type="InterPro" id="IPR039391">
    <property type="entry name" value="Phytocyanin-like"/>
</dbReference>
<dbReference type="InterPro" id="IPR003245">
    <property type="entry name" value="Phytocyanin_dom"/>
</dbReference>
<keyword evidence="7" id="KW-0732">Signal</keyword>
<proteinExistence type="predicted"/>
<sequence>MAKLVLTCILLALSLALTCNATNYMVGDTAGWDLSTDLDSWVQDKKFKVGDVLSFQYSSYHSVDEMTKDGYESCNMSKVLRAFPSGNTSVPLTSPGTRYFVCGNKLHCLGGMKMQVNVEGNQPANSPVAAPQAQPQPGGTGTQPSFKNNNPTLNSAGFSLDGRRDSLGMAFTALMAFWLWMFQI</sequence>
<dbReference type="PANTHER" id="PTHR33021">
    <property type="entry name" value="BLUE COPPER PROTEIN"/>
    <property type="match status" value="1"/>
</dbReference>
<dbReference type="FunFam" id="2.60.40.420:FF:000003">
    <property type="entry name" value="Blue copper"/>
    <property type="match status" value="1"/>
</dbReference>
<dbReference type="AlphaFoldDB" id="A0AAV8SLX2"/>
<evidence type="ECO:0000256" key="4">
    <source>
        <dbReference type="ARBA" id="ARBA00023008"/>
    </source>
</evidence>
<keyword evidence="10" id="KW-1185">Reference proteome</keyword>
<evidence type="ECO:0000313" key="9">
    <source>
        <dbReference type="EMBL" id="KAJ8753004.1"/>
    </source>
</evidence>
<evidence type="ECO:0000259" key="8">
    <source>
        <dbReference type="PROSITE" id="PS51485"/>
    </source>
</evidence>
<comment type="caution">
    <text evidence="9">The sequence shown here is derived from an EMBL/GenBank/DDBJ whole genome shotgun (WGS) entry which is preliminary data.</text>
</comment>
<evidence type="ECO:0000256" key="2">
    <source>
        <dbReference type="ARBA" id="ARBA00022723"/>
    </source>
</evidence>
<feature type="signal peptide" evidence="7">
    <location>
        <begin position="1"/>
        <end position="21"/>
    </location>
</feature>
<feature type="domain" description="Phytocyanin" evidence="8">
    <location>
        <begin position="22"/>
        <end position="120"/>
    </location>
</feature>
<evidence type="ECO:0000256" key="3">
    <source>
        <dbReference type="ARBA" id="ARBA00022982"/>
    </source>
</evidence>
<dbReference type="Proteomes" id="UP001159364">
    <property type="component" value="Linkage Group LG10"/>
</dbReference>
<evidence type="ECO:0000313" key="10">
    <source>
        <dbReference type="Proteomes" id="UP001159364"/>
    </source>
</evidence>
<reference evidence="9 10" key="1">
    <citation type="submission" date="2021-09" db="EMBL/GenBank/DDBJ databases">
        <title>Genomic insights and catalytic innovation underlie evolution of tropane alkaloids biosynthesis.</title>
        <authorList>
            <person name="Wang Y.-J."/>
            <person name="Tian T."/>
            <person name="Huang J.-P."/>
            <person name="Huang S.-X."/>
        </authorList>
    </citation>
    <scope>NUCLEOTIDE SEQUENCE [LARGE SCALE GENOMIC DNA]</scope>
    <source>
        <strain evidence="9">KIB-2018</strain>
        <tissue evidence="9">Leaf</tissue>
    </source>
</reference>
<keyword evidence="5" id="KW-0325">Glycoprotein</keyword>
<dbReference type="GO" id="GO:0009055">
    <property type="term" value="F:electron transfer activity"/>
    <property type="evidence" value="ECO:0007669"/>
    <property type="project" value="InterPro"/>
</dbReference>
<dbReference type="EMBL" id="JAIWQS010000010">
    <property type="protein sequence ID" value="KAJ8753004.1"/>
    <property type="molecule type" value="Genomic_DNA"/>
</dbReference>
<accession>A0AAV8SLX2</accession>
<dbReference type="InterPro" id="IPR008972">
    <property type="entry name" value="Cupredoxin"/>
</dbReference>
<evidence type="ECO:0000256" key="7">
    <source>
        <dbReference type="SAM" id="SignalP"/>
    </source>
</evidence>
<dbReference type="Pfam" id="PF02298">
    <property type="entry name" value="Cu_bind_like"/>
    <property type="match status" value="1"/>
</dbReference>
<dbReference type="CDD" id="cd04216">
    <property type="entry name" value="Phytocyanin"/>
    <property type="match status" value="1"/>
</dbReference>
<dbReference type="GO" id="GO:0046872">
    <property type="term" value="F:metal ion binding"/>
    <property type="evidence" value="ECO:0007669"/>
    <property type="project" value="UniProtKB-KW"/>
</dbReference>
<dbReference type="PROSITE" id="PS51485">
    <property type="entry name" value="PHYTOCYANIN"/>
    <property type="match status" value="1"/>
</dbReference>
<dbReference type="Gene3D" id="2.60.40.420">
    <property type="entry name" value="Cupredoxins - blue copper proteins"/>
    <property type="match status" value="1"/>
</dbReference>
<name>A0AAV8SLX2_9ROSI</name>
<dbReference type="PANTHER" id="PTHR33021:SF70">
    <property type="entry name" value="PHYTOCYANIN DOMAIN-CONTAINING PROTEIN"/>
    <property type="match status" value="1"/>
</dbReference>
<evidence type="ECO:0000256" key="1">
    <source>
        <dbReference type="ARBA" id="ARBA00022448"/>
    </source>
</evidence>
<gene>
    <name evidence="9" type="ORF">K2173_008739</name>
</gene>
<keyword evidence="1" id="KW-0813">Transport</keyword>
<feature type="compositionally biased region" description="Polar residues" evidence="6">
    <location>
        <begin position="145"/>
        <end position="154"/>
    </location>
</feature>
<feature type="chain" id="PRO_5043687062" description="Phytocyanin domain-containing protein" evidence="7">
    <location>
        <begin position="22"/>
        <end position="184"/>
    </location>
</feature>
<dbReference type="SUPFAM" id="SSF49503">
    <property type="entry name" value="Cupredoxins"/>
    <property type="match status" value="1"/>
</dbReference>
<evidence type="ECO:0000256" key="5">
    <source>
        <dbReference type="ARBA" id="ARBA00023180"/>
    </source>
</evidence>
<protein>
    <recommendedName>
        <fullName evidence="8">Phytocyanin domain-containing protein</fullName>
    </recommendedName>
</protein>